<feature type="domain" description="Carbohydrate kinase PfkB" evidence="4">
    <location>
        <begin position="4"/>
        <end position="297"/>
    </location>
</feature>
<dbReference type="AlphaFoldDB" id="A0A0D5LPV2"/>
<comment type="similarity">
    <text evidence="1">Belongs to the carbohydrate kinase PfkB family.</text>
</comment>
<dbReference type="GO" id="GO:0006974">
    <property type="term" value="P:DNA damage response"/>
    <property type="evidence" value="ECO:0007669"/>
    <property type="project" value="TreeGrafter"/>
</dbReference>
<dbReference type="Pfam" id="PF00294">
    <property type="entry name" value="PfkB"/>
    <property type="match status" value="1"/>
</dbReference>
<dbReference type="HOGENOM" id="CLU_027634_8_0_5"/>
<dbReference type="PATRIC" id="fig|1486262.3.peg.1874"/>
<dbReference type="STRING" id="1486262.TM49_09050"/>
<dbReference type="PROSITE" id="PS00584">
    <property type="entry name" value="PFKB_KINASES_2"/>
    <property type="match status" value="1"/>
</dbReference>
<protein>
    <submittedName>
        <fullName evidence="5">2-dehydro-3-deoxygluconokinase</fullName>
    </submittedName>
</protein>
<dbReference type="GO" id="GO:0005829">
    <property type="term" value="C:cytosol"/>
    <property type="evidence" value="ECO:0007669"/>
    <property type="project" value="TreeGrafter"/>
</dbReference>
<dbReference type="CDD" id="cd01166">
    <property type="entry name" value="KdgK"/>
    <property type="match status" value="1"/>
</dbReference>
<dbReference type="PANTHER" id="PTHR43085:SF15">
    <property type="entry name" value="2-DEHYDRO-3-DEOXYGLUCONOKINASE"/>
    <property type="match status" value="1"/>
</dbReference>
<dbReference type="InterPro" id="IPR002173">
    <property type="entry name" value="Carboh/pur_kinase_PfkB_CS"/>
</dbReference>
<dbReference type="InterPro" id="IPR050306">
    <property type="entry name" value="PfkB_Carbo_kinase"/>
</dbReference>
<evidence type="ECO:0000256" key="1">
    <source>
        <dbReference type="ARBA" id="ARBA00010688"/>
    </source>
</evidence>
<dbReference type="SUPFAM" id="SSF53613">
    <property type="entry name" value="Ribokinase-like"/>
    <property type="match status" value="1"/>
</dbReference>
<keyword evidence="2" id="KW-0808">Transferase</keyword>
<dbReference type="InterPro" id="IPR011611">
    <property type="entry name" value="PfkB_dom"/>
</dbReference>
<evidence type="ECO:0000259" key="4">
    <source>
        <dbReference type="Pfam" id="PF00294"/>
    </source>
</evidence>
<accession>A0A0D5LPV2</accession>
<reference evidence="5 6" key="1">
    <citation type="journal article" date="2015" name="Genome Announc.">
        <title>Complete genome sequence of Martelella endophytica YC6887, which has antifungal activity associated with a halophyte.</title>
        <authorList>
            <person name="Khan A."/>
            <person name="Khan H."/>
            <person name="Chung E.J."/>
            <person name="Hossain M.T."/>
            <person name="Chung Y.R."/>
        </authorList>
    </citation>
    <scope>NUCLEOTIDE SEQUENCE [LARGE SCALE GENOMIC DNA]</scope>
    <source>
        <strain evidence="5">YC6887</strain>
    </source>
</reference>
<proteinExistence type="inferred from homology"/>
<evidence type="ECO:0000313" key="5">
    <source>
        <dbReference type="EMBL" id="AJY45802.1"/>
    </source>
</evidence>
<dbReference type="InterPro" id="IPR029056">
    <property type="entry name" value="Ribokinase-like"/>
</dbReference>
<evidence type="ECO:0000256" key="2">
    <source>
        <dbReference type="ARBA" id="ARBA00022679"/>
    </source>
</evidence>
<dbReference type="OrthoDB" id="9776822at2"/>
<dbReference type="PANTHER" id="PTHR43085">
    <property type="entry name" value="HEXOKINASE FAMILY MEMBER"/>
    <property type="match status" value="1"/>
</dbReference>
<dbReference type="KEGG" id="mey:TM49_09050"/>
<dbReference type="GO" id="GO:0042840">
    <property type="term" value="P:D-glucuronate catabolic process"/>
    <property type="evidence" value="ECO:0007669"/>
    <property type="project" value="TreeGrafter"/>
</dbReference>
<dbReference type="GO" id="GO:0008673">
    <property type="term" value="F:2-dehydro-3-deoxygluconokinase activity"/>
    <property type="evidence" value="ECO:0007669"/>
    <property type="project" value="TreeGrafter"/>
</dbReference>
<dbReference type="RefSeq" id="WP_045680697.1">
    <property type="nucleotide sequence ID" value="NZ_CP010803.1"/>
</dbReference>
<dbReference type="Proteomes" id="UP000032611">
    <property type="component" value="Chromosome"/>
</dbReference>
<evidence type="ECO:0000256" key="3">
    <source>
        <dbReference type="ARBA" id="ARBA00022777"/>
    </source>
</evidence>
<dbReference type="Gene3D" id="3.40.1190.20">
    <property type="match status" value="1"/>
</dbReference>
<evidence type="ECO:0000313" key="6">
    <source>
        <dbReference type="Proteomes" id="UP000032611"/>
    </source>
</evidence>
<keyword evidence="6" id="KW-1185">Reference proteome</keyword>
<name>A0A0D5LPV2_MAREN</name>
<dbReference type="GO" id="GO:0019698">
    <property type="term" value="P:D-galacturonate catabolic process"/>
    <property type="evidence" value="ECO:0007669"/>
    <property type="project" value="TreeGrafter"/>
</dbReference>
<gene>
    <name evidence="5" type="ORF">TM49_09050</name>
</gene>
<dbReference type="EMBL" id="CP010803">
    <property type="protein sequence ID" value="AJY45802.1"/>
    <property type="molecule type" value="Genomic_DNA"/>
</dbReference>
<organism evidence="5 6">
    <name type="scientific">Martelella endophytica</name>
    <dbReference type="NCBI Taxonomy" id="1486262"/>
    <lineage>
        <taxon>Bacteria</taxon>
        <taxon>Pseudomonadati</taxon>
        <taxon>Pseudomonadota</taxon>
        <taxon>Alphaproteobacteria</taxon>
        <taxon>Hyphomicrobiales</taxon>
        <taxon>Aurantimonadaceae</taxon>
        <taxon>Martelella</taxon>
    </lineage>
</organism>
<keyword evidence="3 5" id="KW-0418">Kinase</keyword>
<sequence length="302" mass="32197">MKSENILCIGECMVEMAPREDGAYMRGFAGDTFNSAWYLAKLLPKSFTVDYFTGAGTDAVSDEMLAFMENAGVGTSTIRRISDRTVGLYMIALKNGERSFSYWRGQSAAKLLAADRAALSAAVKDKGLILFSGITMAVVNAEDRQTLFEVLAEARAAGTTIAFDPNMRLRLWPSREVMAETIMQAAEVSDIVLPSFDEDGSIFGDKTPEATIARYRAKGVKTVIVKNGVDTIYAEDEVAGPLTYQPVPAESVVDTTAAGDSFNAGLITALMTGAGLADAIERGATLSSRVIGARGALVPEAL</sequence>